<proteinExistence type="predicted"/>
<name>A0AAN6ICT3_9EURO</name>
<dbReference type="EMBL" id="MU404354">
    <property type="protein sequence ID" value="KAI1612726.1"/>
    <property type="molecule type" value="Genomic_DNA"/>
</dbReference>
<evidence type="ECO:0000313" key="1">
    <source>
        <dbReference type="EMBL" id="KAI1612726.1"/>
    </source>
</evidence>
<evidence type="ECO:0000313" key="2">
    <source>
        <dbReference type="Proteomes" id="UP001203852"/>
    </source>
</evidence>
<dbReference type="Pfam" id="PF20174">
    <property type="entry name" value="DUF6540"/>
    <property type="match status" value="1"/>
</dbReference>
<keyword evidence="2" id="KW-1185">Reference proteome</keyword>
<reference evidence="1" key="1">
    <citation type="journal article" date="2022" name="bioRxiv">
        <title>Deciphering the potential niche of two novel black yeast fungi from a biological soil crust based on their genomes, phenotypes, and melanin regulation.</title>
        <authorList>
            <consortium name="DOE Joint Genome Institute"/>
            <person name="Carr E.C."/>
            <person name="Barton Q."/>
            <person name="Grambo S."/>
            <person name="Sullivan M."/>
            <person name="Renfro C.M."/>
            <person name="Kuo A."/>
            <person name="Pangilinan J."/>
            <person name="Lipzen A."/>
            <person name="Keymanesh K."/>
            <person name="Savage E."/>
            <person name="Barry K."/>
            <person name="Grigoriev I.V."/>
            <person name="Riekhof W.R."/>
            <person name="Harris S.S."/>
        </authorList>
    </citation>
    <scope>NUCLEOTIDE SEQUENCE</scope>
    <source>
        <strain evidence="1">JF 03-4F</strain>
    </source>
</reference>
<protein>
    <submittedName>
        <fullName evidence="1">Uncharacterized protein</fullName>
    </submittedName>
</protein>
<dbReference type="Proteomes" id="UP001203852">
    <property type="component" value="Unassembled WGS sequence"/>
</dbReference>
<comment type="caution">
    <text evidence="1">The sequence shown here is derived from an EMBL/GenBank/DDBJ whole genome shotgun (WGS) entry which is preliminary data.</text>
</comment>
<dbReference type="InterPro" id="IPR046670">
    <property type="entry name" value="DUF6540"/>
</dbReference>
<accession>A0AAN6ICT3</accession>
<organism evidence="1 2">
    <name type="scientific">Exophiala viscosa</name>
    <dbReference type="NCBI Taxonomy" id="2486360"/>
    <lineage>
        <taxon>Eukaryota</taxon>
        <taxon>Fungi</taxon>
        <taxon>Dikarya</taxon>
        <taxon>Ascomycota</taxon>
        <taxon>Pezizomycotina</taxon>
        <taxon>Eurotiomycetes</taxon>
        <taxon>Chaetothyriomycetidae</taxon>
        <taxon>Chaetothyriales</taxon>
        <taxon>Herpotrichiellaceae</taxon>
        <taxon>Exophiala</taxon>
    </lineage>
</organism>
<sequence>MAQPLYLEHREESLSCAQLLNSTVFHNVRWLSVWLIFDTVQLMATYKVYIAQFTSMPVFHDAIYIEADSGRGWMYHVIGGHGPGWENETKQRNKIEDSRQFYKKHFKGTVAQADLHRVDEICRSVSMPQNLYKAGVEFRRDCRHWVRDALGKMEQQGVFKPSKER</sequence>
<dbReference type="AlphaFoldDB" id="A0AAN6ICT3"/>
<gene>
    <name evidence="1" type="ORF">EDD36DRAFT_464878</name>
</gene>